<protein>
    <submittedName>
        <fullName evidence="1">Uncharacterized protein</fullName>
    </submittedName>
</protein>
<sequence length="65" mass="7040">MHMWLFVVSQVSGPFDLKPEAIGRLTDLGVLLNPGLARKIHKAGTSFPLSFGGLDPVLDEREPPA</sequence>
<organism evidence="1 2">
    <name type="scientific">Emergomyces africanus</name>
    <dbReference type="NCBI Taxonomy" id="1955775"/>
    <lineage>
        <taxon>Eukaryota</taxon>
        <taxon>Fungi</taxon>
        <taxon>Dikarya</taxon>
        <taxon>Ascomycota</taxon>
        <taxon>Pezizomycotina</taxon>
        <taxon>Eurotiomycetes</taxon>
        <taxon>Eurotiomycetidae</taxon>
        <taxon>Onygenales</taxon>
        <taxon>Ajellomycetaceae</taxon>
        <taxon>Emergomyces</taxon>
    </lineage>
</organism>
<proteinExistence type="predicted"/>
<dbReference type="EMBL" id="LGUA01003757">
    <property type="protein sequence ID" value="OAX76986.1"/>
    <property type="molecule type" value="Genomic_DNA"/>
</dbReference>
<comment type="caution">
    <text evidence="1">The sequence shown here is derived from an EMBL/GenBank/DDBJ whole genome shotgun (WGS) entry which is preliminary data.</text>
</comment>
<name>A0A1B7NJY4_9EURO</name>
<gene>
    <name evidence="1" type="ORF">ACJ72_08720</name>
</gene>
<keyword evidence="2" id="KW-1185">Reference proteome</keyword>
<evidence type="ECO:0000313" key="1">
    <source>
        <dbReference type="EMBL" id="OAX76986.1"/>
    </source>
</evidence>
<dbReference type="AlphaFoldDB" id="A0A1B7NJY4"/>
<reference evidence="1 2" key="1">
    <citation type="submission" date="2015-07" db="EMBL/GenBank/DDBJ databases">
        <title>Emmonsia species relationships and genome sequence.</title>
        <authorList>
            <person name="Cuomo C.A."/>
            <person name="Schwartz I.S."/>
            <person name="Kenyon C."/>
            <person name="de Hoog G.S."/>
            <person name="Govender N.P."/>
            <person name="Botha A."/>
            <person name="Moreno L."/>
            <person name="de Vries M."/>
            <person name="Munoz J.F."/>
            <person name="Stielow J.B."/>
        </authorList>
    </citation>
    <scope>NUCLEOTIDE SEQUENCE [LARGE SCALE GENOMIC DNA]</scope>
    <source>
        <strain evidence="1 2">CBS 136260</strain>
    </source>
</reference>
<accession>A0A1B7NJY4</accession>
<dbReference type="Proteomes" id="UP000091918">
    <property type="component" value="Unassembled WGS sequence"/>
</dbReference>
<evidence type="ECO:0000313" key="2">
    <source>
        <dbReference type="Proteomes" id="UP000091918"/>
    </source>
</evidence>